<feature type="chain" id="PRO_5012867991" evidence="3">
    <location>
        <begin position="28"/>
        <end position="2516"/>
    </location>
</feature>
<dbReference type="RefSeq" id="WP_084116716.1">
    <property type="nucleotide sequence ID" value="NZ_FWXH01000014.1"/>
</dbReference>
<dbReference type="Pfam" id="PF05593">
    <property type="entry name" value="RHS_repeat"/>
    <property type="match status" value="2"/>
</dbReference>
<dbReference type="Gene3D" id="2.60.40.3760">
    <property type="match status" value="3"/>
</dbReference>
<feature type="domain" description="DUF6531" evidence="4">
    <location>
        <begin position="530"/>
        <end position="601"/>
    </location>
</feature>
<organism evidence="6 7">
    <name type="scientific">Clostridium acidisoli DSM 12555</name>
    <dbReference type="NCBI Taxonomy" id="1121291"/>
    <lineage>
        <taxon>Bacteria</taxon>
        <taxon>Bacillati</taxon>
        <taxon>Bacillota</taxon>
        <taxon>Clostridia</taxon>
        <taxon>Eubacteriales</taxon>
        <taxon>Clostridiaceae</taxon>
        <taxon>Clostridium</taxon>
    </lineage>
</organism>
<dbReference type="InterPro" id="IPR050708">
    <property type="entry name" value="T6SS_VgrG/RHS"/>
</dbReference>
<dbReference type="STRING" id="1121291.SAMN02745134_02917"/>
<evidence type="ECO:0000259" key="4">
    <source>
        <dbReference type="Pfam" id="PF20148"/>
    </source>
</evidence>
<keyword evidence="2" id="KW-1133">Transmembrane helix</keyword>
<dbReference type="PANTHER" id="PTHR32305">
    <property type="match status" value="1"/>
</dbReference>
<dbReference type="InterPro" id="IPR006530">
    <property type="entry name" value="YD"/>
</dbReference>
<dbReference type="InterPro" id="IPR022385">
    <property type="entry name" value="Rhs_assc_core"/>
</dbReference>
<dbReference type="Pfam" id="PF25023">
    <property type="entry name" value="TEN_YD-shell"/>
    <property type="match status" value="1"/>
</dbReference>
<dbReference type="Pfam" id="PF08481">
    <property type="entry name" value="GBS_Bsp-like"/>
    <property type="match status" value="3"/>
</dbReference>
<evidence type="ECO:0000313" key="6">
    <source>
        <dbReference type="EMBL" id="SMC26734.1"/>
    </source>
</evidence>
<dbReference type="InterPro" id="IPR008979">
    <property type="entry name" value="Galactose-bd-like_sf"/>
</dbReference>
<keyword evidence="2" id="KW-0812">Transmembrane</keyword>
<protein>
    <submittedName>
        <fullName evidence="6">RHS repeat-associated core domain-containing protein</fullName>
    </submittedName>
</protein>
<dbReference type="Pfam" id="PF20148">
    <property type="entry name" value="DUF6531"/>
    <property type="match status" value="1"/>
</dbReference>
<feature type="transmembrane region" description="Helical" evidence="2">
    <location>
        <begin position="2484"/>
        <end position="2504"/>
    </location>
</feature>
<dbReference type="PANTHER" id="PTHR32305:SF17">
    <property type="entry name" value="TRNA NUCLEASE WAPA"/>
    <property type="match status" value="1"/>
</dbReference>
<evidence type="ECO:0000313" key="7">
    <source>
        <dbReference type="Proteomes" id="UP000192468"/>
    </source>
</evidence>
<dbReference type="EMBL" id="FWXH01000014">
    <property type="protein sequence ID" value="SMC26734.1"/>
    <property type="molecule type" value="Genomic_DNA"/>
</dbReference>
<proteinExistence type="predicted"/>
<dbReference type="Proteomes" id="UP000192468">
    <property type="component" value="Unassembled WGS sequence"/>
</dbReference>
<dbReference type="Gene3D" id="2.180.10.10">
    <property type="entry name" value="RHS repeat-associated core"/>
    <property type="match status" value="2"/>
</dbReference>
<dbReference type="NCBIfam" id="NF033679">
    <property type="entry name" value="DNRLRE_dom"/>
    <property type="match status" value="1"/>
</dbReference>
<feature type="signal peptide" evidence="3">
    <location>
        <begin position="1"/>
        <end position="27"/>
    </location>
</feature>
<gene>
    <name evidence="6" type="ORF">SAMN02745134_02917</name>
</gene>
<dbReference type="SUPFAM" id="SSF49785">
    <property type="entry name" value="Galactose-binding domain-like"/>
    <property type="match status" value="1"/>
</dbReference>
<dbReference type="InterPro" id="IPR056823">
    <property type="entry name" value="TEN-like_YD-shell"/>
</dbReference>
<dbReference type="InterPro" id="IPR031325">
    <property type="entry name" value="RHS_repeat"/>
</dbReference>
<sequence length="2516" mass="275541">MLRIKKIISASLIVFLITSVLPITVNAEQAGANNVSTRKIQTKKIKKKKVGKITKELTDQRTKNSKKYEKDDGSYEVAEYKTPIHYLDNGKWKDIDNSLEDSKDNGYLENKQNDFKIEIAKNSATKKLVDLKKDKYEISWNLEDAKGAQGNIVATNDNELNKDINKSADDEIKKDADLSVESSTDKQAAKDTLVSNEKVKTLKNLTSTINFSNIFSNTDLQYVLNGSDVKENIVINKASDNTEYKFNLNLKNVTPVLQQDKSIIFYDSNDKTKQVFKIAAPIMYDKSGEGSNSIDVSINEAKDGYVLTLTPNKDWLNSNDRVYPVTVDPSMTTSLDRTNIHDNFVCSNDPSNKAQNQYVRVGQTPVVGTTRTYIKFDLPQLSTGDMITSADLNLQLCSGVSKISNNQVNVHKINQDFNPDTISWGTQPSYDSNVEALSNISSNQDQWVNWDITSIAKQWFTQGNNYGLMLEEDNGGNYSAFWSSDIYSTYASARPQVTFNYINNSGIEDYWTYHSQDVGRAGTSYLNDYNGNLIFTHSDIDMNGSKMPVAINHVFNSNDKNSDIGTGNGWRLNINQRLELQAISGTNYYKYTDEDGTRHYFKDTGSSQLSDELNLGLTLTKETDGTLSIKDKKDNKIDFNAANCDLNYIKDANGNTMTFAYGGGNFNGVRNLTKVTDGAGRVVTLNYTGSLLTSIVDTANRSTYYNYDGSGNLTSITYPDNKTSTYSYDGNHNLMSATNYDGYKISYQYYGIAPYRVSDVLESNTNGTLGDELGVSYGNNSTTFTDVKGRKNVYQFDNSGKTISVKDTDGSAKYYQYGDTANATKLTSESKLEKTVVNLLTNHELENTDSWGSSSDGGNGTGGFSIEASYLGNQSIKITKTDNVSRQYMDQWLTLQKGKTYTFSAYVKTNNVSNSNGQGATIGVYFKNNAGAFQCKETKAINGTKDWQRLQDTFTVPSDATDGGVCIRVNLLQETGTAYFDSMQLEEGNIANRYNLIDNGDLTGASGTPNKWASSGISGSDGLVITGDSDHPSNLDNSVYRVNGVYGVEKRLWQSVNVQGKAGDVYSLGAWGKAYSVPSGTFQIQAAFINSSGAQWVTFDFNKASNDWQYVSGECIANSDYSRIDVYYLYKDNANTAYFDGAQLYREEFGGSYQYDSKGNVQSTASIANQNSNFQYNSNNDLIQSVDPKGNSFNYTYDDKHNLTAATSSENINYGFTYDSYGNPITAKVGDDSSYIKSSSTYTQSGDYIKSLTDSLGNTVNYNYDETKGLLGSVTDAKGSTTNNSYDNMDRLTGTNKTVNGQQVSNNYSYQNDKISQITHNGFNYNFAYDSLGNNTTVAVGNQNLITNTYEPRTSILQQSTYGNGQVVSNNYDNLDRVTAKNFNGKTRYTYQYDGSGNLGYQQDILNGVNYNYIYDSSNRLTSAVDSNGNFLNYQYDLNNNVSSVIDNVSNKGYITSYGYDKDNKQTQVSYTRSNSNSELFPLNGTEYGTNGTRPMGSNINTSVTGTATIKNVTSEGYDVVATVTSAQGGIKQVVFPTWTNNNGQDDLIWENPTNVSENTYAYHVNRSDHKNEYGAYTTHVYIYDNAGNVKVIPLSTTLASTATNITAVIKNVDCNGYDVVATVTSAQGGIKQVVFPTWTSNNGQDDLIWGNPTSVSGNTYTYHVNRSDHKNEYGAYITHVYLHDNSGNCIVVPTGVTLNSTNLGITANITNVTANGYDVVATVTPDANGINRVVFPTWTSNKWQDDLIWGNPTSVSGDTYTYHVNRSDHKNEYGAYNTHAYVYDNSGNCVVAGTATTLYAPVDGIDMTNDSGKTVMLADGVGTAVYSLGINKNAGTLSTRFKTNVTGAMRFVMAAQGKNDEGLYLYLGTDDKLKIAVRNNAGNMVDVASTSDVISANQWYFTAVNWQVQNGTLNVTLYLNDKSYTGSTTDFKDFSGANVSLGASETGNLPLKGEMEQFSYSGSTMSSTDIQNVSKGSSNNVVNYSYDNLARLSSETVNTGTATNTISYSYLPGTAGSGSTSAKVASINNNGNQISYTYDANENIKTIMQNGKIITYTYNELNEVTREDNQVLNETITYAYDAGGNITSKTVYPYTTGTLSTATSTINYGYGDSNWKDKLTSYNGKSITYDAIGNPLNDGTYNYSWEEGRQLAGISGNGKTIAYKYNDSGIRTQKTVNGVTTNYRLEGDKVTYEDNGTNKIYYTYDSAGSLLSMNLNGTEYYYMKNAQGDIIGMFDKTGTQVVSYTYDTWGKLISTTGSLASTVGAVNPYLYRGYRYDTETGLYYLQSRYYNPDWGRFINADGIAANTGELLSGNMFAYSKNNPVNMSDANGDRPAYIGETADDVEASVAATSRMLSKTRSVANRYSSSSFDYAASAFKNTQAAVGDKAGSRTAVRVAKKWVAGALATFKLVEKPTVGELIKSKALGAFGSITFTSKDVITSVSNKQYVGACMDLVSGAAGIGVGMALEGIGAAIVTTFAAPEILVGAAVVLAGIGASMFFDYAEDRIKKKYYGGN</sequence>
<dbReference type="SUPFAM" id="SSF49899">
    <property type="entry name" value="Concanavalin A-like lectins/glucanases"/>
    <property type="match status" value="1"/>
</dbReference>
<accession>A0A1W1XS96</accession>
<evidence type="ECO:0000256" key="3">
    <source>
        <dbReference type="SAM" id="SignalP"/>
    </source>
</evidence>
<evidence type="ECO:0000256" key="2">
    <source>
        <dbReference type="SAM" id="Phobius"/>
    </source>
</evidence>
<evidence type="ECO:0000256" key="1">
    <source>
        <dbReference type="ARBA" id="ARBA00022737"/>
    </source>
</evidence>
<keyword evidence="3" id="KW-0732">Signal</keyword>
<dbReference type="NCBIfam" id="TIGR03696">
    <property type="entry name" value="Rhs_assc_core"/>
    <property type="match status" value="1"/>
</dbReference>
<dbReference type="Gene3D" id="2.60.120.260">
    <property type="entry name" value="Galactose-binding domain-like"/>
    <property type="match status" value="1"/>
</dbReference>
<dbReference type="InterPro" id="IPR013688">
    <property type="entry name" value="GBS_Bsp-like"/>
</dbReference>
<keyword evidence="1" id="KW-0677">Repeat</keyword>
<reference evidence="6 7" key="1">
    <citation type="submission" date="2017-04" db="EMBL/GenBank/DDBJ databases">
        <authorList>
            <person name="Afonso C.L."/>
            <person name="Miller P.J."/>
            <person name="Scott M.A."/>
            <person name="Spackman E."/>
            <person name="Goraichik I."/>
            <person name="Dimitrov K.M."/>
            <person name="Suarez D.L."/>
            <person name="Swayne D.E."/>
        </authorList>
    </citation>
    <scope>NUCLEOTIDE SEQUENCE [LARGE SCALE GENOMIC DNA]</scope>
    <source>
        <strain evidence="6 7">DSM 12555</strain>
    </source>
</reference>
<name>A0A1W1XS96_9CLOT</name>
<dbReference type="InterPro" id="IPR045351">
    <property type="entry name" value="DUF6531"/>
</dbReference>
<keyword evidence="2" id="KW-0472">Membrane</keyword>
<dbReference type="InterPro" id="IPR013320">
    <property type="entry name" value="ConA-like_dom_sf"/>
</dbReference>
<evidence type="ECO:0000259" key="5">
    <source>
        <dbReference type="Pfam" id="PF25023"/>
    </source>
</evidence>
<dbReference type="OrthoDB" id="9771173at2"/>
<feature type="domain" description="Teneurin-like YD-shell" evidence="5">
    <location>
        <begin position="2029"/>
        <end position="2325"/>
    </location>
</feature>
<keyword evidence="7" id="KW-1185">Reference proteome</keyword>
<dbReference type="Gene3D" id="2.60.120.970">
    <property type="match status" value="1"/>
</dbReference>
<dbReference type="NCBIfam" id="TIGR01643">
    <property type="entry name" value="YD_repeat_2x"/>
    <property type="match status" value="2"/>
</dbReference>